<feature type="transmembrane region" description="Helical" evidence="6">
    <location>
        <begin position="105"/>
        <end position="126"/>
    </location>
</feature>
<evidence type="ECO:0000256" key="4">
    <source>
        <dbReference type="ARBA" id="ARBA00022989"/>
    </source>
</evidence>
<evidence type="ECO:0000256" key="3">
    <source>
        <dbReference type="ARBA" id="ARBA00022692"/>
    </source>
</evidence>
<keyword evidence="5 6" id="KW-0472">Membrane</keyword>
<organism evidence="7 8">
    <name type="scientific">Desulfosporosinus acididurans</name>
    <dbReference type="NCBI Taxonomy" id="476652"/>
    <lineage>
        <taxon>Bacteria</taxon>
        <taxon>Bacillati</taxon>
        <taxon>Bacillota</taxon>
        <taxon>Clostridia</taxon>
        <taxon>Eubacteriales</taxon>
        <taxon>Desulfitobacteriaceae</taxon>
        <taxon>Desulfosporosinus</taxon>
    </lineage>
</organism>
<dbReference type="RefSeq" id="WP_047811387.1">
    <property type="nucleotide sequence ID" value="NZ_LDZY01000014.1"/>
</dbReference>
<evidence type="ECO:0000256" key="6">
    <source>
        <dbReference type="SAM" id="Phobius"/>
    </source>
</evidence>
<dbReference type="AlphaFoldDB" id="A0A0J1FLP9"/>
<dbReference type="GO" id="GO:0005886">
    <property type="term" value="C:plasma membrane"/>
    <property type="evidence" value="ECO:0007669"/>
    <property type="project" value="UniProtKB-SubCell"/>
</dbReference>
<feature type="transmembrane region" description="Helical" evidence="6">
    <location>
        <begin position="440"/>
        <end position="460"/>
    </location>
</feature>
<dbReference type="Proteomes" id="UP000036356">
    <property type="component" value="Unassembled WGS sequence"/>
</dbReference>
<feature type="transmembrane region" description="Helical" evidence="6">
    <location>
        <begin position="342"/>
        <end position="363"/>
    </location>
</feature>
<dbReference type="PANTHER" id="PTHR42770">
    <property type="entry name" value="AMINO ACID TRANSPORTER-RELATED"/>
    <property type="match status" value="1"/>
</dbReference>
<feature type="transmembrane region" description="Helical" evidence="6">
    <location>
        <begin position="214"/>
        <end position="231"/>
    </location>
</feature>
<feature type="transmembrane region" description="Helical" evidence="6">
    <location>
        <begin position="20"/>
        <end position="36"/>
    </location>
</feature>
<gene>
    <name evidence="7" type="primary">adiC</name>
    <name evidence="7" type="ORF">DEAC_c35970</name>
</gene>
<keyword evidence="3 6" id="KW-0812">Transmembrane</keyword>
<feature type="transmembrane region" description="Helical" evidence="6">
    <location>
        <begin position="295"/>
        <end position="321"/>
    </location>
</feature>
<dbReference type="EMBL" id="LDZY01000014">
    <property type="protein sequence ID" value="KLU64395.1"/>
    <property type="molecule type" value="Genomic_DNA"/>
</dbReference>
<dbReference type="Pfam" id="PF13520">
    <property type="entry name" value="AA_permease_2"/>
    <property type="match status" value="1"/>
</dbReference>
<dbReference type="PIRSF" id="PIRSF006060">
    <property type="entry name" value="AA_transporter"/>
    <property type="match status" value="1"/>
</dbReference>
<dbReference type="PANTHER" id="PTHR42770:SF11">
    <property type="entry name" value="INNER MEMBRANE TRANSPORT PROTEIN YBAT"/>
    <property type="match status" value="1"/>
</dbReference>
<dbReference type="InterPro" id="IPR002293">
    <property type="entry name" value="AA/rel_permease1"/>
</dbReference>
<comment type="subcellular location">
    <subcellularLocation>
        <location evidence="1">Cell membrane</location>
        <topology evidence="1">Multi-pass membrane protein</topology>
    </subcellularLocation>
</comment>
<feature type="transmembrane region" description="Helical" evidence="6">
    <location>
        <begin position="42"/>
        <end position="59"/>
    </location>
</feature>
<sequence>MSKKEQTPVSSERTIDWKQGLAIAMGVPLLILPSIGYFTKYVLGFSIIVWVLSIFQGFMQNTAYGEMASVFPQASGLPGFSQEAFKGTTIGKYDIGKLVGGFSAWGYWFSWNSVLAVYAMLIGQYLHNLLPAFANVDTTVLSILSGLVVFSLLILVCYRGLASGAILGYILSIVSIVPLVVLSAAPMLNGKFHLSNITQNMLPAAWSWSSGRDLLIFVGIMAMAEWSACGWETAAIYGPEYKNPKTDIPKSLFSCGIICAFIYVFVQAACIGALGTNAVINEPNSPMLLLAQQSFGSVGATIAVFMLIASMILIIQTAFFGSARAMESMAKEENLPAIFGKTNMYGTPVIAMVVTALFNMALITLKSPAAVLAASAIGYICANGISLFAYVKVYSDKKLRSLHREFKAPSGWKIIALICALVNIPLYLVGITYLNALDSGWSSTLVGVGVLLLYIPLWFYTQHLVSKNQQYHAGKSKAA</sequence>
<name>A0A0J1FLP9_9FIRM</name>
<keyword evidence="8" id="KW-1185">Reference proteome</keyword>
<comment type="caution">
    <text evidence="7">The sequence shown here is derived from an EMBL/GenBank/DDBJ whole genome shotgun (WGS) entry which is preliminary data.</text>
</comment>
<dbReference type="STRING" id="476652.DEAC_c35970"/>
<dbReference type="InterPro" id="IPR050367">
    <property type="entry name" value="APC_superfamily"/>
</dbReference>
<dbReference type="Gene3D" id="1.20.1740.10">
    <property type="entry name" value="Amino acid/polyamine transporter I"/>
    <property type="match status" value="1"/>
</dbReference>
<keyword evidence="2" id="KW-1003">Cell membrane</keyword>
<evidence type="ECO:0000256" key="2">
    <source>
        <dbReference type="ARBA" id="ARBA00022475"/>
    </source>
</evidence>
<keyword evidence="4 6" id="KW-1133">Transmembrane helix</keyword>
<feature type="transmembrane region" description="Helical" evidence="6">
    <location>
        <begin position="138"/>
        <end position="158"/>
    </location>
</feature>
<accession>A0A0J1FLP9</accession>
<protein>
    <submittedName>
        <fullName evidence="7">Arginine/agmatine antiporter</fullName>
    </submittedName>
</protein>
<reference evidence="7 8" key="1">
    <citation type="submission" date="2015-06" db="EMBL/GenBank/DDBJ databases">
        <title>Draft genome of the moderately acidophilic sulfate reducer Candidatus Desulfosporosinus acididurans strain M1.</title>
        <authorList>
            <person name="Poehlein A."/>
            <person name="Petzsch P."/>
            <person name="Johnson B.D."/>
            <person name="Schloemann M."/>
            <person name="Daniel R."/>
            <person name="Muehling M."/>
        </authorList>
    </citation>
    <scope>NUCLEOTIDE SEQUENCE [LARGE SCALE GENOMIC DNA]</scope>
    <source>
        <strain evidence="7 8">M1</strain>
    </source>
</reference>
<feature type="transmembrane region" description="Helical" evidence="6">
    <location>
        <begin position="165"/>
        <end position="185"/>
    </location>
</feature>
<evidence type="ECO:0000256" key="5">
    <source>
        <dbReference type="ARBA" id="ARBA00023136"/>
    </source>
</evidence>
<feature type="transmembrane region" description="Helical" evidence="6">
    <location>
        <begin position="252"/>
        <end position="275"/>
    </location>
</feature>
<feature type="transmembrane region" description="Helical" evidence="6">
    <location>
        <begin position="412"/>
        <end position="434"/>
    </location>
</feature>
<feature type="transmembrane region" description="Helical" evidence="6">
    <location>
        <begin position="369"/>
        <end position="391"/>
    </location>
</feature>
<evidence type="ECO:0000313" key="8">
    <source>
        <dbReference type="Proteomes" id="UP000036356"/>
    </source>
</evidence>
<evidence type="ECO:0000256" key="1">
    <source>
        <dbReference type="ARBA" id="ARBA00004651"/>
    </source>
</evidence>
<dbReference type="PATRIC" id="fig|476652.3.peg.3793"/>
<dbReference type="GO" id="GO:0022857">
    <property type="term" value="F:transmembrane transporter activity"/>
    <property type="evidence" value="ECO:0007669"/>
    <property type="project" value="InterPro"/>
</dbReference>
<proteinExistence type="predicted"/>
<evidence type="ECO:0000313" key="7">
    <source>
        <dbReference type="EMBL" id="KLU64395.1"/>
    </source>
</evidence>